<keyword evidence="5" id="KW-0808">Transferase</keyword>
<dbReference type="PANTHER" id="PTHR45266:SF3">
    <property type="entry name" value="OXALOACETATE DECARBOXYLASE ALPHA CHAIN"/>
    <property type="match status" value="1"/>
</dbReference>
<evidence type="ECO:0000256" key="2">
    <source>
        <dbReference type="ARBA" id="ARBA00048501"/>
    </source>
</evidence>
<dbReference type="InterPro" id="IPR000089">
    <property type="entry name" value="Biotin_lipoyl"/>
</dbReference>
<evidence type="ECO:0000259" key="4">
    <source>
        <dbReference type="Pfam" id="PF00364"/>
    </source>
</evidence>
<dbReference type="Proteomes" id="UP000238296">
    <property type="component" value="Unassembled WGS sequence"/>
</dbReference>
<proteinExistence type="predicted"/>
<name>A0A2S8BD24_9MYCO</name>
<dbReference type="SUPFAM" id="SSF51230">
    <property type="entry name" value="Single hybrid motif"/>
    <property type="match status" value="1"/>
</dbReference>
<dbReference type="InterPro" id="IPR001882">
    <property type="entry name" value="Biotin_BS"/>
</dbReference>
<keyword evidence="1" id="KW-0092">Biotin</keyword>
<dbReference type="PANTHER" id="PTHR45266">
    <property type="entry name" value="OXALOACETATE DECARBOXYLASE ALPHA CHAIN"/>
    <property type="match status" value="1"/>
</dbReference>
<dbReference type="InterPro" id="IPR011053">
    <property type="entry name" value="Single_hybrid_motif"/>
</dbReference>
<evidence type="ECO:0000313" key="5">
    <source>
        <dbReference type="EMBL" id="PQM44564.1"/>
    </source>
</evidence>
<feature type="domain" description="Lipoyl-binding" evidence="4">
    <location>
        <begin position="58"/>
        <end position="100"/>
    </location>
</feature>
<dbReference type="AlphaFoldDB" id="A0A2S8BD24"/>
<organism evidence="5 6">
    <name type="scientific">Mycobacterium talmoniae</name>
    <dbReference type="NCBI Taxonomy" id="1858794"/>
    <lineage>
        <taxon>Bacteria</taxon>
        <taxon>Bacillati</taxon>
        <taxon>Actinomycetota</taxon>
        <taxon>Actinomycetes</taxon>
        <taxon>Mycobacteriales</taxon>
        <taxon>Mycobacteriaceae</taxon>
        <taxon>Mycobacterium</taxon>
    </lineage>
</organism>
<evidence type="ECO:0000313" key="6">
    <source>
        <dbReference type="Proteomes" id="UP000238296"/>
    </source>
</evidence>
<protein>
    <submittedName>
        <fullName evidence="5">Methylmalonyl-CoA carboxyltransferase 1.3S subunit</fullName>
        <ecNumber evidence="5">2.1.3.1</ecNumber>
    </submittedName>
</protein>
<comment type="caution">
    <text evidence="5">The sequence shown here is derived from an EMBL/GenBank/DDBJ whole genome shotgun (WGS) entry which is preliminary data.</text>
</comment>
<sequence length="123" mass="13354">MQASPELVVADVDGVRRRFEIARYGDLVCVDSPLGAVSVRQLPRFVDPAEHVAAGSLLAPMPGTVIRLGAQAGDTVDAGQPILWLEAMKMEHKIVAPRGGGAHRTERRRRPAGRGRSRVGRRR</sequence>
<gene>
    <name evidence="5" type="ORF">C1Y40_05279</name>
</gene>
<dbReference type="GO" id="GO:0047154">
    <property type="term" value="F:methylmalonyl-CoA carboxytransferase activity"/>
    <property type="evidence" value="ECO:0007669"/>
    <property type="project" value="UniProtKB-EC"/>
</dbReference>
<evidence type="ECO:0000256" key="3">
    <source>
        <dbReference type="SAM" id="MobiDB-lite"/>
    </source>
</evidence>
<evidence type="ECO:0000256" key="1">
    <source>
        <dbReference type="ARBA" id="ARBA00023267"/>
    </source>
</evidence>
<dbReference type="Gene3D" id="2.40.50.100">
    <property type="match status" value="1"/>
</dbReference>
<accession>A0A2S8BD24</accession>
<dbReference type="InterPro" id="IPR050709">
    <property type="entry name" value="Biotin_Carboxyl_Carrier/Decarb"/>
</dbReference>
<comment type="catalytic activity">
    <reaction evidence="2">
        <text>N(6)-biotinyl-L-lysyl-[protein] + hydrogencarbonate + ATP = N(6)-carboxybiotinyl-L-lysyl-[protein] + ADP + phosphate + H(+)</text>
        <dbReference type="Rhea" id="RHEA:13501"/>
        <dbReference type="Rhea" id="RHEA-COMP:10505"/>
        <dbReference type="Rhea" id="RHEA-COMP:10506"/>
        <dbReference type="ChEBI" id="CHEBI:15378"/>
        <dbReference type="ChEBI" id="CHEBI:17544"/>
        <dbReference type="ChEBI" id="CHEBI:30616"/>
        <dbReference type="ChEBI" id="CHEBI:43474"/>
        <dbReference type="ChEBI" id="CHEBI:83144"/>
        <dbReference type="ChEBI" id="CHEBI:83145"/>
        <dbReference type="ChEBI" id="CHEBI:456216"/>
        <dbReference type="EC" id="6.3.4.14"/>
    </reaction>
    <physiologicalReaction direction="left-to-right" evidence="2">
        <dbReference type="Rhea" id="RHEA:13502"/>
    </physiologicalReaction>
</comment>
<dbReference type="GO" id="GO:0004075">
    <property type="term" value="F:biotin carboxylase activity"/>
    <property type="evidence" value="ECO:0007669"/>
    <property type="project" value="UniProtKB-EC"/>
</dbReference>
<dbReference type="EC" id="2.1.3.1" evidence="5"/>
<feature type="region of interest" description="Disordered" evidence="3">
    <location>
        <begin position="95"/>
        <end position="123"/>
    </location>
</feature>
<reference evidence="5 6" key="1">
    <citation type="journal article" date="2017" name="Int. J. Syst. Evol. Microbiol.">
        <title>Mycobacterium talmoniae sp. nov., a slowly growing mycobacterium isolated from human respiratory samples.</title>
        <authorList>
            <person name="Davidson R.M."/>
            <person name="DeGroote M.A."/>
            <person name="Marola J.L."/>
            <person name="Buss S."/>
            <person name="Jones V."/>
            <person name="McNeil M.R."/>
            <person name="Freifeld A.G."/>
            <person name="Elaine Epperson L."/>
            <person name="Hasan N.A."/>
            <person name="Jackson M."/>
            <person name="Iwen P.C."/>
            <person name="Salfinger M."/>
            <person name="Strong M."/>
        </authorList>
    </citation>
    <scope>NUCLEOTIDE SEQUENCE [LARGE SCALE GENOMIC DNA]</scope>
    <source>
        <strain evidence="5 6">ATCC BAA-2683</strain>
    </source>
</reference>
<feature type="compositionally biased region" description="Basic residues" evidence="3">
    <location>
        <begin position="105"/>
        <end position="123"/>
    </location>
</feature>
<dbReference type="CDD" id="cd06850">
    <property type="entry name" value="biotinyl_domain"/>
    <property type="match status" value="1"/>
</dbReference>
<dbReference type="Pfam" id="PF00364">
    <property type="entry name" value="Biotin_lipoyl"/>
    <property type="match status" value="1"/>
</dbReference>
<dbReference type="EMBL" id="PPEA01000767">
    <property type="protein sequence ID" value="PQM44564.1"/>
    <property type="molecule type" value="Genomic_DNA"/>
</dbReference>
<dbReference type="PROSITE" id="PS00188">
    <property type="entry name" value="BIOTIN"/>
    <property type="match status" value="1"/>
</dbReference>